<name>A0A0F9RMF6_9ZZZZ</name>
<dbReference type="AlphaFoldDB" id="A0A0F9RMF6"/>
<dbReference type="EMBL" id="LAZR01003424">
    <property type="protein sequence ID" value="KKN18463.1"/>
    <property type="molecule type" value="Genomic_DNA"/>
</dbReference>
<proteinExistence type="predicted"/>
<gene>
    <name evidence="1" type="ORF">LCGC14_0955480</name>
</gene>
<accession>A0A0F9RMF6</accession>
<comment type="caution">
    <text evidence="1">The sequence shown here is derived from an EMBL/GenBank/DDBJ whole genome shotgun (WGS) entry which is preliminary data.</text>
</comment>
<reference evidence="1" key="1">
    <citation type="journal article" date="2015" name="Nature">
        <title>Complex archaea that bridge the gap between prokaryotes and eukaryotes.</title>
        <authorList>
            <person name="Spang A."/>
            <person name="Saw J.H."/>
            <person name="Jorgensen S.L."/>
            <person name="Zaremba-Niedzwiedzka K."/>
            <person name="Martijn J."/>
            <person name="Lind A.E."/>
            <person name="van Eijk R."/>
            <person name="Schleper C."/>
            <person name="Guy L."/>
            <person name="Ettema T.J."/>
        </authorList>
    </citation>
    <scope>NUCLEOTIDE SEQUENCE</scope>
</reference>
<organism evidence="1">
    <name type="scientific">marine sediment metagenome</name>
    <dbReference type="NCBI Taxonomy" id="412755"/>
    <lineage>
        <taxon>unclassified sequences</taxon>
        <taxon>metagenomes</taxon>
        <taxon>ecological metagenomes</taxon>
    </lineage>
</organism>
<protein>
    <submittedName>
        <fullName evidence="1">Uncharacterized protein</fullName>
    </submittedName>
</protein>
<sequence length="151" mass="17799">MKKLIIVLFLLTSLIESKPIHHRINDWFHDEGYVDRWSWSHAQTGTIKGIIAEVGYGYATRHGYDYPSAAKLLWYNFCLAFLFEVGEFGVEGDFNWDKYQDMYNGKALQNNGMDIFLDMFAFSVPLWDDLYYEFKILKHEGFSLQLQWSLS</sequence>
<evidence type="ECO:0000313" key="1">
    <source>
        <dbReference type="EMBL" id="KKN18463.1"/>
    </source>
</evidence>